<dbReference type="PATRIC" id="fig|101510.16.peg.8176"/>
<dbReference type="EMBL" id="CP000432">
    <property type="protein sequence ID" value="ABG99898.1"/>
    <property type="molecule type" value="Genomic_DNA"/>
</dbReference>
<keyword evidence="3" id="KW-0614">Plasmid</keyword>
<evidence type="ECO:0000313" key="3">
    <source>
        <dbReference type="EMBL" id="ABG99898.1"/>
    </source>
</evidence>
<dbReference type="GO" id="GO:0016853">
    <property type="term" value="F:isomerase activity"/>
    <property type="evidence" value="ECO:0007669"/>
    <property type="project" value="UniProtKB-KW"/>
</dbReference>
<dbReference type="SUPFAM" id="SSF54826">
    <property type="entry name" value="Enolase N-terminal domain-like"/>
    <property type="match status" value="1"/>
</dbReference>
<sequence>MERANEGVLVKITNVETLSCDAGWRNYHFLKITTDEGIVGWSEFDEAFGPAGLSHVIENYGQWLIGKEVSTHELHYTTMASTARPAPHGMTAEAFGAIENALLDAKAKALDVPVYELLGGRLRDSIPVYWSHCASWRINHPELYPPRITDLAGVRAAGEEARERGFTAVKTNMFTHGEGGAKAWMAGFANPFEPGLNVTPKLIRDVVSHVEALRDGVGDEVEVLLDLNFNARTEGVLRLLRALEHLDLFWIELDLYNPRALSHVRSQSRHPIASCETLFGVRQLLPYLETQAIDVAIIDTVWNGVWQSMKMASTAEAFDVNVAPHNFYSHLSTMMNVHFAAAVPNLRVMETDIDRLPWDDELFSTSPQIVDGAILVPAQPGWGIEPNEDALRAHPPVPRTSYLGLD</sequence>
<dbReference type="SFLD" id="SFLDG00179">
    <property type="entry name" value="mandelate_racemase"/>
    <property type="match status" value="1"/>
</dbReference>
<dbReference type="InterPro" id="IPR029017">
    <property type="entry name" value="Enolase-like_N"/>
</dbReference>
<dbReference type="OrthoDB" id="9802699at2"/>
<keyword evidence="3" id="KW-0413">Isomerase</keyword>
<protein>
    <submittedName>
        <fullName evidence="3">Probable muconate cycloisomerase</fullName>
    </submittedName>
</protein>
<dbReference type="AlphaFoldDB" id="Q0RXT8"/>
<organism evidence="3 4">
    <name type="scientific">Rhodococcus jostii (strain RHA1)</name>
    <dbReference type="NCBI Taxonomy" id="101510"/>
    <lineage>
        <taxon>Bacteria</taxon>
        <taxon>Bacillati</taxon>
        <taxon>Actinomycetota</taxon>
        <taxon>Actinomycetes</taxon>
        <taxon>Mycobacteriales</taxon>
        <taxon>Nocardiaceae</taxon>
        <taxon>Rhodococcus</taxon>
    </lineage>
</organism>
<dbReference type="InterPro" id="IPR029065">
    <property type="entry name" value="Enolase_C-like"/>
</dbReference>
<evidence type="ECO:0000313" key="4">
    <source>
        <dbReference type="Proteomes" id="UP000008710"/>
    </source>
</evidence>
<evidence type="ECO:0000256" key="1">
    <source>
        <dbReference type="ARBA" id="ARBA00023239"/>
    </source>
</evidence>
<dbReference type="Proteomes" id="UP000008710">
    <property type="component" value="Plasmid pRHL1"/>
</dbReference>
<dbReference type="Gene3D" id="3.30.390.10">
    <property type="entry name" value="Enolase-like, N-terminal domain"/>
    <property type="match status" value="1"/>
</dbReference>
<dbReference type="SUPFAM" id="SSF51604">
    <property type="entry name" value="Enolase C-terminal domain-like"/>
    <property type="match status" value="1"/>
</dbReference>
<dbReference type="Pfam" id="PF02746">
    <property type="entry name" value="MR_MLE_N"/>
    <property type="match status" value="1"/>
</dbReference>
<accession>Q0RXT8</accession>
<evidence type="ECO:0000259" key="2">
    <source>
        <dbReference type="SMART" id="SM00922"/>
    </source>
</evidence>
<dbReference type="KEGG" id="rha:RHA1_ro08854"/>
<dbReference type="GO" id="GO:0016829">
    <property type="term" value="F:lyase activity"/>
    <property type="evidence" value="ECO:0007669"/>
    <property type="project" value="UniProtKB-KW"/>
</dbReference>
<dbReference type="CDD" id="cd03316">
    <property type="entry name" value="MR_like"/>
    <property type="match status" value="1"/>
</dbReference>
<geneLocation type="plasmid" evidence="3 4">
    <name>pRHL1</name>
</geneLocation>
<name>Q0RXT8_RHOJR</name>
<dbReference type="HOGENOM" id="CLU_030273_3_2_11"/>
<dbReference type="InterPro" id="IPR034593">
    <property type="entry name" value="DgoD-like"/>
</dbReference>
<dbReference type="SMART" id="SM00922">
    <property type="entry name" value="MR_MLE"/>
    <property type="match status" value="1"/>
</dbReference>
<dbReference type="PANTHER" id="PTHR48080">
    <property type="entry name" value="D-GALACTONATE DEHYDRATASE-RELATED"/>
    <property type="match status" value="1"/>
</dbReference>
<dbReference type="PANTHER" id="PTHR48080:SF2">
    <property type="entry name" value="D-GALACTONATE DEHYDRATASE"/>
    <property type="match status" value="1"/>
</dbReference>
<dbReference type="InterPro" id="IPR013342">
    <property type="entry name" value="Mandelate_racemase_C"/>
</dbReference>
<dbReference type="SFLD" id="SFLDS00001">
    <property type="entry name" value="Enolase"/>
    <property type="match status" value="1"/>
</dbReference>
<dbReference type="Pfam" id="PF13378">
    <property type="entry name" value="MR_MLE_C"/>
    <property type="match status" value="1"/>
</dbReference>
<dbReference type="GO" id="GO:0009063">
    <property type="term" value="P:amino acid catabolic process"/>
    <property type="evidence" value="ECO:0007669"/>
    <property type="project" value="InterPro"/>
</dbReference>
<dbReference type="InterPro" id="IPR013341">
    <property type="entry name" value="Mandelate_racemase_N_dom"/>
</dbReference>
<dbReference type="RefSeq" id="WP_011599577.1">
    <property type="nucleotide sequence ID" value="NC_008269.1"/>
</dbReference>
<keyword evidence="1" id="KW-0456">Lyase</keyword>
<reference evidence="4" key="1">
    <citation type="journal article" date="2006" name="Proc. Natl. Acad. Sci. U.S.A.">
        <title>The complete genome of Rhodococcus sp. RHA1 provides insights into a catabolic powerhouse.</title>
        <authorList>
            <person name="McLeod M.P."/>
            <person name="Warren R.L."/>
            <person name="Hsiao W.W.L."/>
            <person name="Araki N."/>
            <person name="Myhre M."/>
            <person name="Fernandes C."/>
            <person name="Miyazawa D."/>
            <person name="Wong W."/>
            <person name="Lillquist A.L."/>
            <person name="Wang D."/>
            <person name="Dosanjh M."/>
            <person name="Hara H."/>
            <person name="Petrescu A."/>
            <person name="Morin R.D."/>
            <person name="Yang G."/>
            <person name="Stott J.M."/>
            <person name="Schein J.E."/>
            <person name="Shin H."/>
            <person name="Smailus D."/>
            <person name="Siddiqui A.S."/>
            <person name="Marra M.A."/>
            <person name="Jones S.J.M."/>
            <person name="Holt R."/>
            <person name="Brinkman F.S.L."/>
            <person name="Miyauchi K."/>
            <person name="Fukuda M."/>
            <person name="Davies J.E."/>
            <person name="Mohn W.W."/>
            <person name="Eltis L.D."/>
        </authorList>
    </citation>
    <scope>NUCLEOTIDE SEQUENCE [LARGE SCALE GENOMIC DNA]</scope>
    <source>
        <strain evidence="4">RHA1</strain>
    </source>
</reference>
<dbReference type="PROSITE" id="PS00908">
    <property type="entry name" value="MR_MLE_1"/>
    <property type="match status" value="1"/>
</dbReference>
<feature type="domain" description="Mandelate racemase/muconate lactonizing enzyme C-terminal" evidence="2">
    <location>
        <begin position="151"/>
        <end position="271"/>
    </location>
</feature>
<dbReference type="InterPro" id="IPR018110">
    <property type="entry name" value="Mandel_Rmase/mucon_lact_enz_CS"/>
</dbReference>
<dbReference type="InterPro" id="IPR036849">
    <property type="entry name" value="Enolase-like_C_sf"/>
</dbReference>
<gene>
    <name evidence="3" type="ordered locus">RHA1_ro08854</name>
</gene>
<proteinExistence type="predicted"/>
<dbReference type="Gene3D" id="3.20.20.120">
    <property type="entry name" value="Enolase-like C-terminal domain"/>
    <property type="match status" value="1"/>
</dbReference>